<keyword evidence="5" id="KW-1185">Reference proteome</keyword>
<evidence type="ECO:0000313" key="4">
    <source>
        <dbReference type="EMBL" id="MFD2969885.1"/>
    </source>
</evidence>
<name>A0ABW6BK45_9SPHI</name>
<keyword evidence="1" id="KW-0728">SH3 domain</keyword>
<evidence type="ECO:0000313" key="5">
    <source>
        <dbReference type="Proteomes" id="UP001597525"/>
    </source>
</evidence>
<gene>
    <name evidence="4" type="ORF">ACFS7Y_21025</name>
</gene>
<evidence type="ECO:0000256" key="1">
    <source>
        <dbReference type="ARBA" id="ARBA00022443"/>
    </source>
</evidence>
<dbReference type="SUPFAM" id="SSF50044">
    <property type="entry name" value="SH3-domain"/>
    <property type="match status" value="1"/>
</dbReference>
<organism evidence="4 5">
    <name type="scientific">Sphingobacterium bambusae</name>
    <dbReference type="NCBI Taxonomy" id="662858"/>
    <lineage>
        <taxon>Bacteria</taxon>
        <taxon>Pseudomonadati</taxon>
        <taxon>Bacteroidota</taxon>
        <taxon>Sphingobacteriia</taxon>
        <taxon>Sphingobacteriales</taxon>
        <taxon>Sphingobacteriaceae</taxon>
        <taxon>Sphingobacterium</taxon>
    </lineage>
</organism>
<dbReference type="InterPro" id="IPR003646">
    <property type="entry name" value="SH3-like_bac-type"/>
</dbReference>
<dbReference type="InterPro" id="IPR036028">
    <property type="entry name" value="SH3-like_dom_sf"/>
</dbReference>
<sequence length="141" mass="15830">MTLLDKYKLLLDTAKSSNIEDLVYVEQEGVLQINGTAPNADVKNKLWNVYNQIDPNYISGEVSLNVDLPHSTGGTLARIITQEETLNVRKGPGIDQPILAEIHKDEQLTLISPANDQWWLVRTKEGQEGYCYAQYVEPLTS</sequence>
<feature type="domain" description="SH3" evidence="2">
    <location>
        <begin position="72"/>
        <end position="141"/>
    </location>
</feature>
<dbReference type="SMART" id="SM00287">
    <property type="entry name" value="SH3b"/>
    <property type="match status" value="1"/>
</dbReference>
<evidence type="ECO:0000259" key="2">
    <source>
        <dbReference type="PROSITE" id="PS50002"/>
    </source>
</evidence>
<proteinExistence type="predicted"/>
<feature type="domain" description="SH3b" evidence="3">
    <location>
        <begin position="74"/>
        <end position="140"/>
    </location>
</feature>
<accession>A0ABW6BK45</accession>
<dbReference type="Pfam" id="PF08239">
    <property type="entry name" value="SH3_3"/>
    <property type="match status" value="1"/>
</dbReference>
<reference evidence="5" key="1">
    <citation type="journal article" date="2019" name="Int. J. Syst. Evol. Microbiol.">
        <title>The Global Catalogue of Microorganisms (GCM) 10K type strain sequencing project: providing services to taxonomists for standard genome sequencing and annotation.</title>
        <authorList>
            <consortium name="The Broad Institute Genomics Platform"/>
            <consortium name="The Broad Institute Genome Sequencing Center for Infectious Disease"/>
            <person name="Wu L."/>
            <person name="Ma J."/>
        </authorList>
    </citation>
    <scope>NUCLEOTIDE SEQUENCE [LARGE SCALE GENOMIC DNA]</scope>
    <source>
        <strain evidence="5">KCTC 22814</strain>
    </source>
</reference>
<protein>
    <submittedName>
        <fullName evidence="4">SH3 domain-containing protein</fullName>
    </submittedName>
</protein>
<dbReference type="Proteomes" id="UP001597525">
    <property type="component" value="Unassembled WGS sequence"/>
</dbReference>
<comment type="caution">
    <text evidence="4">The sequence shown here is derived from an EMBL/GenBank/DDBJ whole genome shotgun (WGS) entry which is preliminary data.</text>
</comment>
<dbReference type="PROSITE" id="PS50002">
    <property type="entry name" value="SH3"/>
    <property type="match status" value="1"/>
</dbReference>
<dbReference type="RefSeq" id="WP_320183371.1">
    <property type="nucleotide sequence ID" value="NZ_CP138332.1"/>
</dbReference>
<dbReference type="EMBL" id="JBHUPB010000015">
    <property type="protein sequence ID" value="MFD2969885.1"/>
    <property type="molecule type" value="Genomic_DNA"/>
</dbReference>
<dbReference type="Gene3D" id="2.30.30.40">
    <property type="entry name" value="SH3 Domains"/>
    <property type="match status" value="1"/>
</dbReference>
<evidence type="ECO:0000259" key="3">
    <source>
        <dbReference type="PROSITE" id="PS51781"/>
    </source>
</evidence>
<dbReference type="InterPro" id="IPR001452">
    <property type="entry name" value="SH3_domain"/>
</dbReference>
<dbReference type="PROSITE" id="PS51781">
    <property type="entry name" value="SH3B"/>
    <property type="match status" value="1"/>
</dbReference>